<dbReference type="InterPro" id="IPR051635">
    <property type="entry name" value="SNAT-like"/>
</dbReference>
<evidence type="ECO:0000256" key="2">
    <source>
        <dbReference type="ARBA" id="ARBA00023315"/>
    </source>
</evidence>
<accession>A0A8J8SBH6</accession>
<sequence length="162" mass="18222">MMDKIRQVRKEDLYAIIEIEAICFPAAEAADKKSIASRIDTFPESFFVAEKDGRIVGFINGAVTNDRTIRDEMFEDAGLHINDGAYQSIFGLDVIPEYQHQGIAGRLMRHLINDAMIKGRKGLILTCKEHLIGFYEQFGFSSLGLSESVHGGAVWYDMILFI</sequence>
<dbReference type="GO" id="GO:0008080">
    <property type="term" value="F:N-acetyltransferase activity"/>
    <property type="evidence" value="ECO:0007669"/>
    <property type="project" value="UniProtKB-ARBA"/>
</dbReference>
<dbReference type="InterPro" id="IPR000182">
    <property type="entry name" value="GNAT_dom"/>
</dbReference>
<dbReference type="EMBL" id="CP058561">
    <property type="protein sequence ID" value="QUH28687.1"/>
    <property type="molecule type" value="Genomic_DNA"/>
</dbReference>
<dbReference type="PANTHER" id="PTHR10908:SF0">
    <property type="entry name" value="SEROTONIN N-ACETYLTRANSFERASE"/>
    <property type="match status" value="1"/>
</dbReference>
<keyword evidence="5" id="KW-1185">Reference proteome</keyword>
<dbReference type="AlphaFoldDB" id="A0A8J8SBH6"/>
<feature type="domain" description="N-acetyltransferase" evidence="3">
    <location>
        <begin position="3"/>
        <end position="162"/>
    </location>
</feature>
<dbReference type="Pfam" id="PF00583">
    <property type="entry name" value="Acetyltransf_1"/>
    <property type="match status" value="1"/>
</dbReference>
<evidence type="ECO:0000313" key="5">
    <source>
        <dbReference type="Proteomes" id="UP000677305"/>
    </source>
</evidence>
<reference evidence="4 5" key="1">
    <citation type="submission" date="2020-07" db="EMBL/GenBank/DDBJ databases">
        <title>Vallitalea guaymasensis genome.</title>
        <authorList>
            <person name="Postec A."/>
        </authorList>
    </citation>
    <scope>NUCLEOTIDE SEQUENCE [LARGE SCALE GENOMIC DNA]</scope>
    <source>
        <strain evidence="4 5">Ra1766G1</strain>
    </source>
</reference>
<proteinExistence type="predicted"/>
<evidence type="ECO:0000256" key="1">
    <source>
        <dbReference type="ARBA" id="ARBA00022679"/>
    </source>
</evidence>
<dbReference type="CDD" id="cd04301">
    <property type="entry name" value="NAT_SF"/>
    <property type="match status" value="1"/>
</dbReference>
<dbReference type="KEGG" id="vgu:HYG85_07075"/>
<dbReference type="PANTHER" id="PTHR10908">
    <property type="entry name" value="SEROTONIN N-ACETYLTRANSFERASE"/>
    <property type="match status" value="1"/>
</dbReference>
<evidence type="ECO:0000259" key="3">
    <source>
        <dbReference type="PROSITE" id="PS51186"/>
    </source>
</evidence>
<gene>
    <name evidence="4" type="ORF">HYG85_07075</name>
</gene>
<keyword evidence="2" id="KW-0012">Acyltransferase</keyword>
<dbReference type="Proteomes" id="UP000677305">
    <property type="component" value="Chromosome"/>
</dbReference>
<dbReference type="SUPFAM" id="SSF55729">
    <property type="entry name" value="Acyl-CoA N-acyltransferases (Nat)"/>
    <property type="match status" value="1"/>
</dbReference>
<dbReference type="RefSeq" id="WP_212692899.1">
    <property type="nucleotide sequence ID" value="NZ_CP058561.1"/>
</dbReference>
<dbReference type="InterPro" id="IPR016181">
    <property type="entry name" value="Acyl_CoA_acyltransferase"/>
</dbReference>
<keyword evidence="1" id="KW-0808">Transferase</keyword>
<protein>
    <submittedName>
        <fullName evidence="4">GNAT family N-acetyltransferase</fullName>
    </submittedName>
</protein>
<evidence type="ECO:0000313" key="4">
    <source>
        <dbReference type="EMBL" id="QUH28687.1"/>
    </source>
</evidence>
<dbReference type="PROSITE" id="PS51186">
    <property type="entry name" value="GNAT"/>
    <property type="match status" value="1"/>
</dbReference>
<organism evidence="4 5">
    <name type="scientific">Vallitalea guaymasensis</name>
    <dbReference type="NCBI Taxonomy" id="1185412"/>
    <lineage>
        <taxon>Bacteria</taxon>
        <taxon>Bacillati</taxon>
        <taxon>Bacillota</taxon>
        <taxon>Clostridia</taxon>
        <taxon>Lachnospirales</taxon>
        <taxon>Vallitaleaceae</taxon>
        <taxon>Vallitalea</taxon>
    </lineage>
</organism>
<dbReference type="Gene3D" id="3.40.630.30">
    <property type="match status" value="1"/>
</dbReference>
<name>A0A8J8SBH6_9FIRM</name>